<dbReference type="Proteomes" id="UP000270021">
    <property type="component" value="Chromosome"/>
</dbReference>
<keyword evidence="3" id="KW-1185">Reference proteome</keyword>
<proteinExistence type="predicted"/>
<keyword evidence="1" id="KW-0472">Membrane</keyword>
<evidence type="ECO:0000256" key="1">
    <source>
        <dbReference type="SAM" id="Phobius"/>
    </source>
</evidence>
<dbReference type="AlphaFoldDB" id="A0A3Q8WTC8"/>
<dbReference type="EMBL" id="CP034438">
    <property type="protein sequence ID" value="AZN29686.1"/>
    <property type="molecule type" value="Genomic_DNA"/>
</dbReference>
<dbReference type="RefSeq" id="WP_126039775.1">
    <property type="nucleotide sequence ID" value="NZ_CP034438.1"/>
</dbReference>
<feature type="transmembrane region" description="Helical" evidence="1">
    <location>
        <begin position="94"/>
        <end position="110"/>
    </location>
</feature>
<feature type="transmembrane region" description="Helical" evidence="1">
    <location>
        <begin position="66"/>
        <end position="82"/>
    </location>
</feature>
<gene>
    <name evidence="2" type="ORF">EJO69_04720</name>
</gene>
<keyword evidence="1" id="KW-1133">Transmembrane helix</keyword>
<keyword evidence="1" id="KW-0812">Transmembrane</keyword>
<accession>A0A3Q8WTC8</accession>
<sequence>MDILRSLLLILHLLSWAVVFGTALAGLRQRVMPAGLLHGALGALITGILLVGVLEMGDYDVNHVKIAIKLVIALAITGLVFWGNRKDELDKPFFGAIAGLVAANVAIAVLV</sequence>
<protein>
    <recommendedName>
        <fullName evidence="4">Integral membrane protein</fullName>
    </recommendedName>
</protein>
<organism evidence="2 3">
    <name type="scientific">Flaviflexus salsibiostraticola</name>
    <dbReference type="NCBI Taxonomy" id="1282737"/>
    <lineage>
        <taxon>Bacteria</taxon>
        <taxon>Bacillati</taxon>
        <taxon>Actinomycetota</taxon>
        <taxon>Actinomycetes</taxon>
        <taxon>Actinomycetales</taxon>
        <taxon>Actinomycetaceae</taxon>
        <taxon>Flaviflexus</taxon>
    </lineage>
</organism>
<feature type="transmembrane region" description="Helical" evidence="1">
    <location>
        <begin position="35"/>
        <end position="54"/>
    </location>
</feature>
<name>A0A3Q8WTC8_9ACTO</name>
<evidence type="ECO:0000313" key="3">
    <source>
        <dbReference type="Proteomes" id="UP000270021"/>
    </source>
</evidence>
<evidence type="ECO:0000313" key="2">
    <source>
        <dbReference type="EMBL" id="AZN29686.1"/>
    </source>
</evidence>
<reference evidence="2 3" key="1">
    <citation type="submission" date="2018-12" db="EMBL/GenBank/DDBJ databases">
        <title>Complete genome sequence of Flaviflexus salsibiostraticola KCTC 33148.</title>
        <authorList>
            <person name="Bae J.-W."/>
        </authorList>
    </citation>
    <scope>NUCLEOTIDE SEQUENCE [LARGE SCALE GENOMIC DNA]</scope>
    <source>
        <strain evidence="2 3">KCTC 33148</strain>
    </source>
</reference>
<dbReference type="KEGG" id="fsl:EJO69_04720"/>
<evidence type="ECO:0008006" key="4">
    <source>
        <dbReference type="Google" id="ProtNLM"/>
    </source>
</evidence>